<dbReference type="Pfam" id="PF04321">
    <property type="entry name" value="RmlD_sub_bind"/>
    <property type="match status" value="1"/>
</dbReference>
<dbReference type="EC" id="1.1.1.133" evidence="3 6"/>
<name>A0ABY7YM33_9HYPH</name>
<protein>
    <recommendedName>
        <fullName evidence="4 6">dTDP-4-dehydrorhamnose reductase</fullName>
        <ecNumber evidence="3 6">1.1.1.133</ecNumber>
    </recommendedName>
</protein>
<dbReference type="SUPFAM" id="SSF53756">
    <property type="entry name" value="UDP-Glycosyltransferase/glycogen phosphorylase"/>
    <property type="match status" value="1"/>
</dbReference>
<evidence type="ECO:0000259" key="7">
    <source>
        <dbReference type="Pfam" id="PF04321"/>
    </source>
</evidence>
<dbReference type="InterPro" id="IPR005913">
    <property type="entry name" value="dTDP_dehydrorham_reduct"/>
</dbReference>
<evidence type="ECO:0000256" key="1">
    <source>
        <dbReference type="ARBA" id="ARBA00004781"/>
    </source>
</evidence>
<evidence type="ECO:0000256" key="5">
    <source>
        <dbReference type="ARBA" id="ARBA00048200"/>
    </source>
</evidence>
<feature type="domain" description="RmlD-like substrate binding" evidence="7">
    <location>
        <begin position="186"/>
        <end position="352"/>
    </location>
</feature>
<accession>A0ABY7YM33</accession>
<comment type="cofactor">
    <cofactor evidence="6">
        <name>Mg(2+)</name>
        <dbReference type="ChEBI" id="CHEBI:18420"/>
    </cofactor>
    <text evidence="6">Binds 1 Mg(2+) ion per monomer.</text>
</comment>
<dbReference type="PANTHER" id="PTHR10491:SF4">
    <property type="entry name" value="METHIONINE ADENOSYLTRANSFERASE 2 SUBUNIT BETA"/>
    <property type="match status" value="1"/>
</dbReference>
<keyword evidence="6" id="KW-0521">NADP</keyword>
<evidence type="ECO:0000256" key="4">
    <source>
        <dbReference type="ARBA" id="ARBA00017099"/>
    </source>
</evidence>
<proteinExistence type="inferred from homology"/>
<comment type="catalytic activity">
    <reaction evidence="5 6">
        <text>dTDP-beta-L-rhamnose + NADP(+) = dTDP-4-dehydro-beta-L-rhamnose + NADPH + H(+)</text>
        <dbReference type="Rhea" id="RHEA:21796"/>
        <dbReference type="ChEBI" id="CHEBI:15378"/>
        <dbReference type="ChEBI" id="CHEBI:57510"/>
        <dbReference type="ChEBI" id="CHEBI:57783"/>
        <dbReference type="ChEBI" id="CHEBI:58349"/>
        <dbReference type="ChEBI" id="CHEBI:62830"/>
        <dbReference type="EC" id="1.1.1.133"/>
    </reaction>
</comment>
<dbReference type="Gene3D" id="3.40.50.720">
    <property type="entry name" value="NAD(P)-binding Rossmann-like Domain"/>
    <property type="match status" value="1"/>
</dbReference>
<evidence type="ECO:0000256" key="6">
    <source>
        <dbReference type="RuleBase" id="RU364082"/>
    </source>
</evidence>
<evidence type="ECO:0000256" key="3">
    <source>
        <dbReference type="ARBA" id="ARBA00012929"/>
    </source>
</evidence>
<gene>
    <name evidence="8" type="ORF">PSQ19_17300</name>
</gene>
<dbReference type="Gene3D" id="3.40.50.2000">
    <property type="entry name" value="Glycogen Phosphorylase B"/>
    <property type="match status" value="1"/>
</dbReference>
<keyword evidence="9" id="KW-1185">Reference proteome</keyword>
<dbReference type="EMBL" id="CP118246">
    <property type="protein sequence ID" value="WDR02354.1"/>
    <property type="molecule type" value="Genomic_DNA"/>
</dbReference>
<sequence length="424" mass="45619">MPGIWAQAQALDTIVDAARLLADRPEIRFFVVGSGSRETYLRDQGKSGMLPNITLCGRFDSKDMDTILGAAGCLLVSLVDAPIFALTVPSKLQAYLAAGRPIIASMNGEGARLVDEAGAGVAAPAEDAAALAAAIVKLAGLTDAERNAMGVRGRAYFDQHFSAMKAHQYAGRAFRTVDPRSGFQKMKILILGASGMLGHAMLHMLSRATDHTVFGTIRSDGARRFFQDYHQKRLISGVDAEDQDALVRVFSSVRPEVVVNCIGLVKQLAHADDPLVAFPVNALLPHRLARLAALANARFIHVSTDCVFSGRKGLYSEADEPDAQDVYGRSKLFGEVDYPNAITLRTSIVGRELNSSHGLVEWFLSQSGSVRGYTNAIFSGLPTCELSRVVRDHVLNHPDLHGVYHVAAAPIAKFALLDASQPTV</sequence>
<evidence type="ECO:0000256" key="2">
    <source>
        <dbReference type="ARBA" id="ARBA00010944"/>
    </source>
</evidence>
<evidence type="ECO:0000313" key="9">
    <source>
        <dbReference type="Proteomes" id="UP001220530"/>
    </source>
</evidence>
<dbReference type="Pfam" id="PF13692">
    <property type="entry name" value="Glyco_trans_1_4"/>
    <property type="match status" value="1"/>
</dbReference>
<dbReference type="InterPro" id="IPR029903">
    <property type="entry name" value="RmlD-like-bd"/>
</dbReference>
<dbReference type="SUPFAM" id="SSF51735">
    <property type="entry name" value="NAD(P)-binding Rossmann-fold domains"/>
    <property type="match status" value="1"/>
</dbReference>
<comment type="similarity">
    <text evidence="2 6">Belongs to the dTDP-4-dehydrorhamnose reductase family.</text>
</comment>
<comment type="pathway">
    <text evidence="1 6">Carbohydrate biosynthesis; dTDP-L-rhamnose biosynthesis.</text>
</comment>
<organism evidence="8 9">
    <name type="scientific">Devosia algicola</name>
    <dbReference type="NCBI Taxonomy" id="3026418"/>
    <lineage>
        <taxon>Bacteria</taxon>
        <taxon>Pseudomonadati</taxon>
        <taxon>Pseudomonadota</taxon>
        <taxon>Alphaproteobacteria</taxon>
        <taxon>Hyphomicrobiales</taxon>
        <taxon>Devosiaceae</taxon>
        <taxon>Devosia</taxon>
    </lineage>
</organism>
<evidence type="ECO:0000313" key="8">
    <source>
        <dbReference type="EMBL" id="WDR02354.1"/>
    </source>
</evidence>
<keyword evidence="6" id="KW-0560">Oxidoreductase</keyword>
<dbReference type="PANTHER" id="PTHR10491">
    <property type="entry name" value="DTDP-4-DEHYDRORHAMNOSE REDUCTASE"/>
    <property type="match status" value="1"/>
</dbReference>
<dbReference type="CDD" id="cd05254">
    <property type="entry name" value="dTDP_HR_like_SDR_e"/>
    <property type="match status" value="1"/>
</dbReference>
<comment type="function">
    <text evidence="6">Catalyzes the reduction of dTDP-6-deoxy-L-lyxo-4-hexulose to yield dTDP-L-rhamnose.</text>
</comment>
<dbReference type="InterPro" id="IPR036291">
    <property type="entry name" value="NAD(P)-bd_dom_sf"/>
</dbReference>
<dbReference type="Proteomes" id="UP001220530">
    <property type="component" value="Chromosome"/>
</dbReference>
<dbReference type="RefSeq" id="WP_282218759.1">
    <property type="nucleotide sequence ID" value="NZ_CP118246.1"/>
</dbReference>
<reference evidence="8 9" key="1">
    <citation type="submission" date="2023-02" db="EMBL/GenBank/DDBJ databases">
        <title>Devosia algicola sp. nov., isolated from the phycosphere of marine algae.</title>
        <authorList>
            <person name="Kim J.M."/>
            <person name="Lee J.K."/>
            <person name="Choi B.J."/>
            <person name="Bayburt H."/>
            <person name="Jeon C.O."/>
        </authorList>
    </citation>
    <scope>NUCLEOTIDE SEQUENCE [LARGE SCALE GENOMIC DNA]</scope>
    <source>
        <strain evidence="8 9">G20-9</strain>
    </source>
</reference>